<organism evidence="2 3">
    <name type="scientific">Ureibacillus sinduriensis BLB-1 = JCM 15800</name>
    <dbReference type="NCBI Taxonomy" id="1384057"/>
    <lineage>
        <taxon>Bacteria</taxon>
        <taxon>Bacillati</taxon>
        <taxon>Bacillota</taxon>
        <taxon>Bacilli</taxon>
        <taxon>Bacillales</taxon>
        <taxon>Caryophanaceae</taxon>
        <taxon>Ureibacillus</taxon>
    </lineage>
</organism>
<evidence type="ECO:0000313" key="2">
    <source>
        <dbReference type="EMBL" id="KGR78243.1"/>
    </source>
</evidence>
<dbReference type="STRING" id="1384057.CD33_01430"/>
<sequence length="179" mass="20850">MFMYPVDEEINLRLVTERDAEEIFQMIDASRAHLRRWLGWLDHSMKVEDTKTNIKNNLLLFLTNEGLDTAIVYKGKIVGKIGFNKINKANQTAYVGYMLDEAYQGKGIMTRAAKAIVKIAFEEYELNKVEIHVAAENDKSRTIPKRLGFKEEGTIRSAEWLYDHYVDHVVYGMLRDEWN</sequence>
<dbReference type="eggNOG" id="COG1670">
    <property type="taxonomic scope" value="Bacteria"/>
</dbReference>
<name>A0A0A3I6B9_9BACL</name>
<dbReference type="Pfam" id="PF13302">
    <property type="entry name" value="Acetyltransf_3"/>
    <property type="match status" value="1"/>
</dbReference>
<dbReference type="InterPro" id="IPR016181">
    <property type="entry name" value="Acyl_CoA_acyltransferase"/>
</dbReference>
<dbReference type="InterPro" id="IPR000182">
    <property type="entry name" value="GNAT_dom"/>
</dbReference>
<reference evidence="2 3" key="1">
    <citation type="submission" date="2014-02" db="EMBL/GenBank/DDBJ databases">
        <title>Draft genome sequence of Lysinibacillus sinduriensis JCM 15800.</title>
        <authorList>
            <person name="Zhang F."/>
            <person name="Wang G."/>
            <person name="Zhang L."/>
        </authorList>
    </citation>
    <scope>NUCLEOTIDE SEQUENCE [LARGE SCALE GENOMIC DNA]</scope>
    <source>
        <strain evidence="2 3">JCM 15800</strain>
    </source>
</reference>
<evidence type="ECO:0000313" key="3">
    <source>
        <dbReference type="Proteomes" id="UP000030408"/>
    </source>
</evidence>
<proteinExistence type="predicted"/>
<dbReference type="EMBL" id="JPVO01000032">
    <property type="protein sequence ID" value="KGR78243.1"/>
    <property type="molecule type" value="Genomic_DNA"/>
</dbReference>
<dbReference type="InterPro" id="IPR051908">
    <property type="entry name" value="Ribosomal_N-acetyltransferase"/>
</dbReference>
<keyword evidence="3" id="KW-1185">Reference proteome</keyword>
<evidence type="ECO:0000259" key="1">
    <source>
        <dbReference type="PROSITE" id="PS51186"/>
    </source>
</evidence>
<dbReference type="OrthoDB" id="9784707at2"/>
<protein>
    <recommendedName>
        <fullName evidence="1">N-acetyltransferase domain-containing protein</fullName>
    </recommendedName>
</protein>
<dbReference type="PROSITE" id="PS51186">
    <property type="entry name" value="GNAT"/>
    <property type="match status" value="1"/>
</dbReference>
<dbReference type="GO" id="GO:1990189">
    <property type="term" value="F:protein N-terminal-serine acetyltransferase activity"/>
    <property type="evidence" value="ECO:0007669"/>
    <property type="project" value="TreeGrafter"/>
</dbReference>
<dbReference type="RefSeq" id="WP_036197431.1">
    <property type="nucleotide sequence ID" value="NZ_AVCY01000024.1"/>
</dbReference>
<dbReference type="Gene3D" id="3.40.630.30">
    <property type="match status" value="1"/>
</dbReference>
<dbReference type="GO" id="GO:0005737">
    <property type="term" value="C:cytoplasm"/>
    <property type="evidence" value="ECO:0007669"/>
    <property type="project" value="TreeGrafter"/>
</dbReference>
<accession>A0A0A3I6B9</accession>
<dbReference type="SUPFAM" id="SSF55729">
    <property type="entry name" value="Acyl-CoA N-acyltransferases (Nat)"/>
    <property type="match status" value="1"/>
</dbReference>
<dbReference type="Proteomes" id="UP000030408">
    <property type="component" value="Unassembled WGS sequence"/>
</dbReference>
<comment type="caution">
    <text evidence="2">The sequence shown here is derived from an EMBL/GenBank/DDBJ whole genome shotgun (WGS) entry which is preliminary data.</text>
</comment>
<gene>
    <name evidence="2" type="ORF">CD33_01430</name>
</gene>
<dbReference type="CDD" id="cd04301">
    <property type="entry name" value="NAT_SF"/>
    <property type="match status" value="1"/>
</dbReference>
<dbReference type="PANTHER" id="PTHR43441:SF12">
    <property type="entry name" value="RIBOSOMAL N-ACETYLTRANSFERASE YDAF-RELATED"/>
    <property type="match status" value="1"/>
</dbReference>
<dbReference type="PANTHER" id="PTHR43441">
    <property type="entry name" value="RIBOSOMAL-PROTEIN-SERINE ACETYLTRANSFERASE"/>
    <property type="match status" value="1"/>
</dbReference>
<feature type="domain" description="N-acetyltransferase" evidence="1">
    <location>
        <begin position="10"/>
        <end position="176"/>
    </location>
</feature>
<dbReference type="GO" id="GO:0008999">
    <property type="term" value="F:protein-N-terminal-alanine acetyltransferase activity"/>
    <property type="evidence" value="ECO:0007669"/>
    <property type="project" value="TreeGrafter"/>
</dbReference>
<dbReference type="AlphaFoldDB" id="A0A0A3I6B9"/>